<evidence type="ECO:0000256" key="1">
    <source>
        <dbReference type="ARBA" id="ARBA00022679"/>
    </source>
</evidence>
<dbReference type="RefSeq" id="WP_179821420.1">
    <property type="nucleotide sequence ID" value="NZ_JACCFS010000001.1"/>
</dbReference>
<evidence type="ECO:0000313" key="5">
    <source>
        <dbReference type="Proteomes" id="UP000572051"/>
    </source>
</evidence>
<dbReference type="Gene3D" id="3.40.630.30">
    <property type="match status" value="1"/>
</dbReference>
<keyword evidence="2 4" id="KW-0012">Acyltransferase</keyword>
<name>A0A7Z0EJM3_9ACTN</name>
<evidence type="ECO:0000259" key="3">
    <source>
        <dbReference type="PROSITE" id="PS51186"/>
    </source>
</evidence>
<dbReference type="InterPro" id="IPR000182">
    <property type="entry name" value="GNAT_dom"/>
</dbReference>
<dbReference type="InterPro" id="IPR016181">
    <property type="entry name" value="Acyl_CoA_acyltransferase"/>
</dbReference>
<keyword evidence="1 4" id="KW-0808">Transferase</keyword>
<accession>A0A7Z0EJM3</accession>
<reference evidence="4 5" key="1">
    <citation type="submission" date="2020-07" db="EMBL/GenBank/DDBJ databases">
        <title>Sequencing the genomes of 1000 actinobacteria strains.</title>
        <authorList>
            <person name="Klenk H.-P."/>
        </authorList>
    </citation>
    <scope>NUCLEOTIDE SEQUENCE [LARGE SCALE GENOMIC DNA]</scope>
    <source>
        <strain evidence="4 5">DSM 44442</strain>
    </source>
</reference>
<protein>
    <submittedName>
        <fullName evidence="4">Putative GNAT family N-acyltransferase</fullName>
    </submittedName>
</protein>
<gene>
    <name evidence="4" type="ORF">HNR10_001165</name>
</gene>
<dbReference type="InterPro" id="IPR050832">
    <property type="entry name" value="Bact_Acetyltransf"/>
</dbReference>
<sequence>MSTNELVIRLAEDARDLAAVFVIRGAVFVAEQEVPIEEEWDDRDPVADQFLALLDGVPVGTVRLVDQGAADGGTGGVSGLLGRLAVLPEGRGSGTGAALVRAVEERARERGFSSVELHAQTHALGFYERLGYTAHGEEFLDAGIPHLHMVRRLD</sequence>
<dbReference type="GO" id="GO:0016747">
    <property type="term" value="F:acyltransferase activity, transferring groups other than amino-acyl groups"/>
    <property type="evidence" value="ECO:0007669"/>
    <property type="project" value="InterPro"/>
</dbReference>
<dbReference type="Pfam" id="PF13673">
    <property type="entry name" value="Acetyltransf_10"/>
    <property type="match status" value="1"/>
</dbReference>
<feature type="domain" description="N-acetyltransferase" evidence="3">
    <location>
        <begin position="6"/>
        <end position="154"/>
    </location>
</feature>
<comment type="caution">
    <text evidence="4">The sequence shown here is derived from an EMBL/GenBank/DDBJ whole genome shotgun (WGS) entry which is preliminary data.</text>
</comment>
<proteinExistence type="predicted"/>
<organism evidence="4 5">
    <name type="scientific">Nocardiopsis aegyptia</name>
    <dbReference type="NCBI Taxonomy" id="220378"/>
    <lineage>
        <taxon>Bacteria</taxon>
        <taxon>Bacillati</taxon>
        <taxon>Actinomycetota</taxon>
        <taxon>Actinomycetes</taxon>
        <taxon>Streptosporangiales</taxon>
        <taxon>Nocardiopsidaceae</taxon>
        <taxon>Nocardiopsis</taxon>
    </lineage>
</organism>
<keyword evidence="5" id="KW-1185">Reference proteome</keyword>
<dbReference type="AlphaFoldDB" id="A0A7Z0EJM3"/>
<dbReference type="PANTHER" id="PTHR43877">
    <property type="entry name" value="AMINOALKYLPHOSPHONATE N-ACETYLTRANSFERASE-RELATED-RELATED"/>
    <property type="match status" value="1"/>
</dbReference>
<dbReference type="SUPFAM" id="SSF55729">
    <property type="entry name" value="Acyl-CoA N-acyltransferases (Nat)"/>
    <property type="match status" value="1"/>
</dbReference>
<dbReference type="CDD" id="cd04301">
    <property type="entry name" value="NAT_SF"/>
    <property type="match status" value="1"/>
</dbReference>
<dbReference type="EMBL" id="JACCFS010000001">
    <property type="protein sequence ID" value="NYJ33284.1"/>
    <property type="molecule type" value="Genomic_DNA"/>
</dbReference>
<evidence type="ECO:0000256" key="2">
    <source>
        <dbReference type="ARBA" id="ARBA00023315"/>
    </source>
</evidence>
<dbReference type="PROSITE" id="PS51186">
    <property type="entry name" value="GNAT"/>
    <property type="match status" value="1"/>
</dbReference>
<evidence type="ECO:0000313" key="4">
    <source>
        <dbReference type="EMBL" id="NYJ33284.1"/>
    </source>
</evidence>
<dbReference type="Proteomes" id="UP000572051">
    <property type="component" value="Unassembled WGS sequence"/>
</dbReference>